<dbReference type="GO" id="GO:0006508">
    <property type="term" value="P:proteolysis"/>
    <property type="evidence" value="ECO:0007669"/>
    <property type="project" value="UniProtKB-KW"/>
</dbReference>
<dbReference type="RefSeq" id="WP_184172884.1">
    <property type="nucleotide sequence ID" value="NZ_JACHGF010000002.1"/>
</dbReference>
<proteinExistence type="predicted"/>
<sequence length="70" mass="7692">MQPNNPLPFGSANYRLMLVGIGIILLGFFIMSLDSEEFGFGVLGLTVGPIITIIGFIVEFWAILYKPSNQ</sequence>
<dbReference type="Proteomes" id="UP000557307">
    <property type="component" value="Unassembled WGS sequence"/>
</dbReference>
<dbReference type="GO" id="GO:0008233">
    <property type="term" value="F:peptidase activity"/>
    <property type="evidence" value="ECO:0007669"/>
    <property type="project" value="UniProtKB-KW"/>
</dbReference>
<keyword evidence="1" id="KW-0812">Transmembrane</keyword>
<gene>
    <name evidence="2" type="ORF">HNQ92_001592</name>
</gene>
<feature type="transmembrane region" description="Helical" evidence="1">
    <location>
        <begin position="38"/>
        <end position="64"/>
    </location>
</feature>
<keyword evidence="2" id="KW-0378">Hydrolase</keyword>
<dbReference type="Pfam" id="PF11297">
    <property type="entry name" value="DUF3098"/>
    <property type="match status" value="1"/>
</dbReference>
<keyword evidence="3" id="KW-1185">Reference proteome</keyword>
<evidence type="ECO:0000313" key="2">
    <source>
        <dbReference type="EMBL" id="MBB5283466.1"/>
    </source>
</evidence>
<reference evidence="2 3" key="1">
    <citation type="submission" date="2020-08" db="EMBL/GenBank/DDBJ databases">
        <title>Genomic Encyclopedia of Type Strains, Phase IV (KMG-IV): sequencing the most valuable type-strain genomes for metagenomic binning, comparative biology and taxonomic classification.</title>
        <authorList>
            <person name="Goeker M."/>
        </authorList>
    </citation>
    <scope>NUCLEOTIDE SEQUENCE [LARGE SCALE GENOMIC DNA]</scope>
    <source>
        <strain evidence="2 3">DSM 105074</strain>
    </source>
</reference>
<keyword evidence="1" id="KW-0472">Membrane</keyword>
<feature type="transmembrane region" description="Helical" evidence="1">
    <location>
        <begin position="12"/>
        <end position="32"/>
    </location>
</feature>
<accession>A0A840TH41</accession>
<keyword evidence="1" id="KW-1133">Transmembrane helix</keyword>
<keyword evidence="2" id="KW-0645">Protease</keyword>
<protein>
    <submittedName>
        <fullName evidence="2">Membrane-bound ClpP family serine protease</fullName>
    </submittedName>
</protein>
<dbReference type="InterPro" id="IPR021448">
    <property type="entry name" value="DUF3098"/>
</dbReference>
<evidence type="ECO:0000313" key="3">
    <source>
        <dbReference type="Proteomes" id="UP000557307"/>
    </source>
</evidence>
<organism evidence="2 3">
    <name type="scientific">Rhabdobacter roseus</name>
    <dbReference type="NCBI Taxonomy" id="1655419"/>
    <lineage>
        <taxon>Bacteria</taxon>
        <taxon>Pseudomonadati</taxon>
        <taxon>Bacteroidota</taxon>
        <taxon>Cytophagia</taxon>
        <taxon>Cytophagales</taxon>
        <taxon>Cytophagaceae</taxon>
        <taxon>Rhabdobacter</taxon>
    </lineage>
</organism>
<name>A0A840TH41_9BACT</name>
<evidence type="ECO:0000256" key="1">
    <source>
        <dbReference type="SAM" id="Phobius"/>
    </source>
</evidence>
<dbReference type="EMBL" id="JACHGF010000002">
    <property type="protein sequence ID" value="MBB5283466.1"/>
    <property type="molecule type" value="Genomic_DNA"/>
</dbReference>
<comment type="caution">
    <text evidence="2">The sequence shown here is derived from an EMBL/GenBank/DDBJ whole genome shotgun (WGS) entry which is preliminary data.</text>
</comment>
<dbReference type="AlphaFoldDB" id="A0A840TH41"/>